<dbReference type="Gene3D" id="3.55.40.10">
    <property type="entry name" value="minor pseudopilin epsh domain"/>
    <property type="match status" value="1"/>
</dbReference>
<reference evidence="11 12" key="1">
    <citation type="submission" date="2018-11" db="EMBL/GenBank/DDBJ databases">
        <title>Genomic Encyclopedia of Type Strains, Phase IV (KMG-IV): sequencing the most valuable type-strain genomes for metagenomic binning, comparative biology and taxonomic classification.</title>
        <authorList>
            <person name="Goeker M."/>
        </authorList>
    </citation>
    <scope>NUCLEOTIDE SEQUENCE [LARGE SCALE GENOMIC DNA]</scope>
    <source>
        <strain evidence="11 12">DSM 16974</strain>
    </source>
</reference>
<dbReference type="EMBL" id="RJUK01000001">
    <property type="protein sequence ID" value="ROQ21615.1"/>
    <property type="molecule type" value="Genomic_DNA"/>
</dbReference>
<keyword evidence="5" id="KW-0997">Cell inner membrane</keyword>
<feature type="transmembrane region" description="Helical" evidence="10">
    <location>
        <begin position="12"/>
        <end position="34"/>
    </location>
</feature>
<keyword evidence="8 10" id="KW-0472">Membrane</keyword>
<evidence type="ECO:0000256" key="2">
    <source>
        <dbReference type="ARBA" id="ARBA00021549"/>
    </source>
</evidence>
<evidence type="ECO:0000256" key="10">
    <source>
        <dbReference type="SAM" id="Phobius"/>
    </source>
</evidence>
<proteinExistence type="predicted"/>
<dbReference type="SUPFAM" id="SSF54523">
    <property type="entry name" value="Pili subunits"/>
    <property type="match status" value="1"/>
</dbReference>
<dbReference type="InterPro" id="IPR045584">
    <property type="entry name" value="Pilin-like"/>
</dbReference>
<evidence type="ECO:0000313" key="12">
    <source>
        <dbReference type="Proteomes" id="UP000273643"/>
    </source>
</evidence>
<dbReference type="OrthoDB" id="5703416at2"/>
<dbReference type="GO" id="GO:0005886">
    <property type="term" value="C:plasma membrane"/>
    <property type="evidence" value="ECO:0007669"/>
    <property type="project" value="UniProtKB-SubCell"/>
</dbReference>
<evidence type="ECO:0000256" key="5">
    <source>
        <dbReference type="ARBA" id="ARBA00022519"/>
    </source>
</evidence>
<keyword evidence="12" id="KW-1185">Reference proteome</keyword>
<dbReference type="InterPro" id="IPR012902">
    <property type="entry name" value="N_methyl_site"/>
</dbReference>
<sequence length="189" mass="22116">MNRPCPMNHQRGFTLVEIMVVVMIIGIAVAMASLSIGGDDSASRAEETTEQFMLEARFVSEQTVLNQEIIGLFWEPRTSEGSTRQRWCYHWQRFRDQAWSPVSENLRGDCLPEDFQLEVRSEGEQWQYDPRQDPQRPVLVFYPSGEATPYEMAIMPAQFDENETQRVEVSMMGDLTWLNREEAREWEDR</sequence>
<keyword evidence="7 10" id="KW-1133">Transmembrane helix</keyword>
<dbReference type="Pfam" id="PF07963">
    <property type="entry name" value="N_methyl"/>
    <property type="match status" value="1"/>
</dbReference>
<evidence type="ECO:0000256" key="1">
    <source>
        <dbReference type="ARBA" id="ARBA00004377"/>
    </source>
</evidence>
<evidence type="ECO:0000256" key="3">
    <source>
        <dbReference type="ARBA" id="ARBA00022475"/>
    </source>
</evidence>
<dbReference type="InterPro" id="IPR049875">
    <property type="entry name" value="TypeII_GspH"/>
</dbReference>
<evidence type="ECO:0000256" key="7">
    <source>
        <dbReference type="ARBA" id="ARBA00022989"/>
    </source>
</evidence>
<dbReference type="RefSeq" id="WP_123638577.1">
    <property type="nucleotide sequence ID" value="NZ_RJUK01000001.1"/>
</dbReference>
<dbReference type="InterPro" id="IPR002416">
    <property type="entry name" value="T2SS_protein-GspH"/>
</dbReference>
<gene>
    <name evidence="11" type="ORF">EDC38_2241</name>
</gene>
<dbReference type="GO" id="GO:0015627">
    <property type="term" value="C:type II protein secretion system complex"/>
    <property type="evidence" value="ECO:0007669"/>
    <property type="project" value="InterPro"/>
</dbReference>
<protein>
    <recommendedName>
        <fullName evidence="2">Type II secretion system protein H</fullName>
    </recommendedName>
    <alternativeName>
        <fullName evidence="9">General secretion pathway protein H</fullName>
    </alternativeName>
</protein>
<evidence type="ECO:0000256" key="4">
    <source>
        <dbReference type="ARBA" id="ARBA00022481"/>
    </source>
</evidence>
<dbReference type="Proteomes" id="UP000273643">
    <property type="component" value="Unassembled WGS sequence"/>
</dbReference>
<dbReference type="PROSITE" id="PS00409">
    <property type="entry name" value="PROKAR_NTER_METHYL"/>
    <property type="match status" value="1"/>
</dbReference>
<dbReference type="GO" id="GO:0015628">
    <property type="term" value="P:protein secretion by the type II secretion system"/>
    <property type="evidence" value="ECO:0007669"/>
    <property type="project" value="InterPro"/>
</dbReference>
<comment type="subcellular location">
    <subcellularLocation>
        <location evidence="1">Cell inner membrane</location>
        <topology evidence="1">Single-pass membrane protein</topology>
    </subcellularLocation>
</comment>
<dbReference type="NCBIfam" id="TIGR01708">
    <property type="entry name" value="typeII_sec_gspH"/>
    <property type="match status" value="1"/>
</dbReference>
<keyword evidence="3" id="KW-1003">Cell membrane</keyword>
<evidence type="ECO:0000256" key="9">
    <source>
        <dbReference type="ARBA" id="ARBA00030775"/>
    </source>
</evidence>
<evidence type="ECO:0000256" key="6">
    <source>
        <dbReference type="ARBA" id="ARBA00022692"/>
    </source>
</evidence>
<keyword evidence="6 10" id="KW-0812">Transmembrane</keyword>
<name>A0A3N1NZJ4_9GAMM</name>
<evidence type="ECO:0000256" key="8">
    <source>
        <dbReference type="ARBA" id="ARBA00023136"/>
    </source>
</evidence>
<dbReference type="AlphaFoldDB" id="A0A3N1NZJ4"/>
<keyword evidence="4" id="KW-0488">Methylation</keyword>
<accession>A0A3N1NZJ4</accession>
<organism evidence="11 12">
    <name type="scientific">Marinimicrobium koreense</name>
    <dbReference type="NCBI Taxonomy" id="306545"/>
    <lineage>
        <taxon>Bacteria</taxon>
        <taxon>Pseudomonadati</taxon>
        <taxon>Pseudomonadota</taxon>
        <taxon>Gammaproteobacteria</taxon>
        <taxon>Cellvibrionales</taxon>
        <taxon>Cellvibrionaceae</taxon>
        <taxon>Marinimicrobium</taxon>
    </lineage>
</organism>
<dbReference type="PRINTS" id="PR00885">
    <property type="entry name" value="BCTERIALGSPH"/>
</dbReference>
<evidence type="ECO:0000313" key="11">
    <source>
        <dbReference type="EMBL" id="ROQ21615.1"/>
    </source>
</evidence>
<dbReference type="NCBIfam" id="TIGR02532">
    <property type="entry name" value="IV_pilin_GFxxxE"/>
    <property type="match status" value="1"/>
</dbReference>
<comment type="caution">
    <text evidence="11">The sequence shown here is derived from an EMBL/GenBank/DDBJ whole genome shotgun (WGS) entry which is preliminary data.</text>
</comment>